<feature type="domain" description="Fibronectin type-III" evidence="1">
    <location>
        <begin position="410"/>
        <end position="507"/>
    </location>
</feature>
<keyword evidence="3" id="KW-1185">Reference proteome</keyword>
<dbReference type="InterPro" id="IPR015919">
    <property type="entry name" value="Cadherin-like_sf"/>
</dbReference>
<dbReference type="CDD" id="cd00063">
    <property type="entry name" value="FN3"/>
    <property type="match status" value="1"/>
</dbReference>
<dbReference type="Gene3D" id="2.60.40.10">
    <property type="entry name" value="Immunoglobulins"/>
    <property type="match status" value="3"/>
</dbReference>
<protein>
    <recommendedName>
        <fullName evidence="1">Fibronectin type-III domain-containing protein</fullName>
    </recommendedName>
</protein>
<dbReference type="GO" id="GO:0016020">
    <property type="term" value="C:membrane"/>
    <property type="evidence" value="ECO:0007669"/>
    <property type="project" value="InterPro"/>
</dbReference>
<dbReference type="InterPro" id="IPR056844">
    <property type="entry name" value="SibA-E_N"/>
</dbReference>
<gene>
    <name evidence="2" type="ORF">FLP08_04775</name>
</gene>
<dbReference type="InterPro" id="IPR006644">
    <property type="entry name" value="Cadg"/>
</dbReference>
<dbReference type="Pfam" id="PF05345">
    <property type="entry name" value="He_PIG"/>
    <property type="match status" value="2"/>
</dbReference>
<dbReference type="GO" id="GO:0005509">
    <property type="term" value="F:calcium ion binding"/>
    <property type="evidence" value="ECO:0007669"/>
    <property type="project" value="InterPro"/>
</dbReference>
<name>A0A7K1LMB2_9FLAO</name>
<comment type="caution">
    <text evidence="2">The sequence shown here is derived from an EMBL/GenBank/DDBJ whole genome shotgun (WGS) entry which is preliminary data.</text>
</comment>
<dbReference type="InterPro" id="IPR036116">
    <property type="entry name" value="FN3_sf"/>
</dbReference>
<dbReference type="Pfam" id="PF24907">
    <property type="entry name" value="SIBA-E_N"/>
    <property type="match status" value="1"/>
</dbReference>
<evidence type="ECO:0000313" key="3">
    <source>
        <dbReference type="Proteomes" id="UP000460416"/>
    </source>
</evidence>
<dbReference type="OrthoDB" id="976756at2"/>
<dbReference type="RefSeq" id="WP_156274592.1">
    <property type="nucleotide sequence ID" value="NZ_BAABGI010000001.1"/>
</dbReference>
<accession>A0A7K1LMB2</accession>
<dbReference type="PROSITE" id="PS00018">
    <property type="entry name" value="EF_HAND_1"/>
    <property type="match status" value="3"/>
</dbReference>
<proteinExistence type="predicted"/>
<evidence type="ECO:0000313" key="2">
    <source>
        <dbReference type="EMBL" id="MUP41878.1"/>
    </source>
</evidence>
<dbReference type="Proteomes" id="UP000460416">
    <property type="component" value="Unassembled WGS sequence"/>
</dbReference>
<dbReference type="SUPFAM" id="SSF49313">
    <property type="entry name" value="Cadherin-like"/>
    <property type="match status" value="2"/>
</dbReference>
<dbReference type="InterPro" id="IPR018247">
    <property type="entry name" value="EF_Hand_1_Ca_BS"/>
</dbReference>
<dbReference type="InterPro" id="IPR013783">
    <property type="entry name" value="Ig-like_fold"/>
</dbReference>
<dbReference type="SMART" id="SM00736">
    <property type="entry name" value="CADG"/>
    <property type="match status" value="1"/>
</dbReference>
<sequence length="1431" mass="151206">MKTTLSHSKKFLQKDRIWNFKIPKIVSTAFLFCALFASTASYASHFRYGTLTWRPVAGSPNTIEFKLDVAYRASWGTMPYHYIYLGDGNSVNVQPTVTSSTSEWMFGTATFTHTYANSGNFLVYHESCCRIGTLSNNANGYFRIEATVNVGTGNHPPIGNLPPIVNLPGEMTSATFTVPYNDPDGDAVSFRLATSMEVSGSSYGFTQPAGLSISPSGIVSFNTVGKPVGSLYNAAIVLEDGQTKTIVDLIIKVAGQSTAPTFDYSITPADGQIYELRPNDHLTFDIKASDSDAGDLVSLSAVGLPTGTTFNPPSVANPVQTSFSWTPTASQLGTSVINFIAQDLNGVQTLTSITIVVSLKPEFDVPPTLADAAVVQYEPGTAISLPIQASDPDTEDLVQIVTASLPAGASIPALPSTAANPTSTTVTWNPVQSDWGIHPFEFTAQDSYEEERNHAFEIIVNSQPSITSAPVTSVVAGTEYTYQITATDPDIPYGDALAIKISGLPSWLSYTDNGDGTATLSGTPTFEDVGTYQLTVFAEDIYHHGYPNPPQNTQIFDLEVSACNIEIAVDSYSEKICPNSETGYVNTSVTGGTAPFTYSWENSLLNTSDISDVPAGKYVVTVEDGNGCTASAEVTILEEDNTPPTLTTKGATVILDADGNGSITAADVIESASDACGIDNSLTTVSQTSFTCADINVDGVTVDVTVYDSNGNDTTEQAVVTVVDNTAPALTTKGATVILDADGNGSITAADVIASENDACGIDATLTTVSQTSFTCSDINADGVTVDVTVYDNNGNDTTEQAVVTVVDNTDPALTTKVATVILDADGNGSITAADVIESASDACGIDNSLTTVSQTSFTCVDINVDGVIVDVTVYDNNGNDTTEQAVVTVVDNTAPALTTKGGTVNLDADGNGSITAADVIESASDACGINNTLTTVSQTSFTCSDINADGVTVDVTVYDNNGNPTTKQAVITVQDNIAPVIATPVAITQANDSALCGAIISITPPGATDNCSVGIPDGTRNDGLALDAIYPVGTTTITWNVMDHNGNPAEPVVQTVAVTNNVPVITNIQTPLTPVSVESFFALSANVEDNNLKAAQWYFSSNGDFTDLDLAEHTFDGEIVEGNVINTFNNDSFNPQLSPGVYSVKLLVTDHCEETAEFVHDYVVIYDPNGGFVTGGGWIESPENAYTADPTLTGRANFGFNAKYKSGKNNVAEVDGKTNFQFKAGDLHFKSSSHEDMSLVISGSKATYRGIGSINGHNETYKFLVTVIDGELTGSSDIDRYRIKIWNDGNVIYDNNIKNGNTAENADPATAIAGGSIVIHKPKNGGNNSDQSILNSDTESILEIEETMSIAPNPIQSNAVVQFSLNNDASGVLCVYDYSGRMVGELYRGEIHANEFYEVNFYREGLPSGYYIFQLKINNGQSFSRIAALQ</sequence>
<dbReference type="Gene3D" id="2.60.40.740">
    <property type="match status" value="1"/>
</dbReference>
<reference evidence="2 3" key="1">
    <citation type="submission" date="2019-07" db="EMBL/GenBank/DDBJ databases">
        <title>Gramella aestuarii sp. nov., isolated from a tidal flat, and emended description of Gramella echinicola.</title>
        <authorList>
            <person name="Liu L."/>
        </authorList>
    </citation>
    <scope>NUCLEOTIDE SEQUENCE [LARGE SCALE GENOMIC DNA]</scope>
    <source>
        <strain evidence="2 3">BS12</strain>
    </source>
</reference>
<dbReference type="EMBL" id="VJVW01000002">
    <property type="protein sequence ID" value="MUP41878.1"/>
    <property type="molecule type" value="Genomic_DNA"/>
</dbReference>
<dbReference type="SUPFAM" id="SSF49265">
    <property type="entry name" value="Fibronectin type III"/>
    <property type="match status" value="1"/>
</dbReference>
<dbReference type="PROSITE" id="PS50853">
    <property type="entry name" value="FN3"/>
    <property type="match status" value="1"/>
</dbReference>
<dbReference type="InterPro" id="IPR003961">
    <property type="entry name" value="FN3_dom"/>
</dbReference>
<evidence type="ECO:0000259" key="1">
    <source>
        <dbReference type="PROSITE" id="PS50853"/>
    </source>
</evidence>
<organism evidence="2 3">
    <name type="scientific">Christiangramia aestuarii</name>
    <dbReference type="NCBI Taxonomy" id="1028746"/>
    <lineage>
        <taxon>Bacteria</taxon>
        <taxon>Pseudomonadati</taxon>
        <taxon>Bacteroidota</taxon>
        <taxon>Flavobacteriia</taxon>
        <taxon>Flavobacteriales</taxon>
        <taxon>Flavobacteriaceae</taxon>
        <taxon>Christiangramia</taxon>
    </lineage>
</organism>